<dbReference type="AlphaFoldDB" id="A0A839TUQ7"/>
<gene>
    <name evidence="1" type="ORF">FHS19_003833</name>
</gene>
<organism evidence="1 2">
    <name type="scientific">Paenibacillus rhizosphaerae</name>
    <dbReference type="NCBI Taxonomy" id="297318"/>
    <lineage>
        <taxon>Bacteria</taxon>
        <taxon>Bacillati</taxon>
        <taxon>Bacillota</taxon>
        <taxon>Bacilli</taxon>
        <taxon>Bacillales</taxon>
        <taxon>Paenibacillaceae</taxon>
        <taxon>Paenibacillus</taxon>
    </lineage>
</organism>
<sequence>MNYERRKKGFLNEDDTTQIAETPIHYKDKDKNEGCLLRTH</sequence>
<comment type="caution">
    <text evidence="1">The sequence shown here is derived from an EMBL/GenBank/DDBJ whole genome shotgun (WGS) entry which is preliminary data.</text>
</comment>
<name>A0A839TUQ7_9BACL</name>
<evidence type="ECO:0000313" key="1">
    <source>
        <dbReference type="EMBL" id="MBB3129158.1"/>
    </source>
</evidence>
<proteinExistence type="predicted"/>
<dbReference type="EMBL" id="JACHXJ010000003">
    <property type="protein sequence ID" value="MBB3129158.1"/>
    <property type="molecule type" value="Genomic_DNA"/>
</dbReference>
<dbReference type="Proteomes" id="UP000517523">
    <property type="component" value="Unassembled WGS sequence"/>
</dbReference>
<protein>
    <submittedName>
        <fullName evidence="1">Uncharacterized protein</fullName>
    </submittedName>
</protein>
<evidence type="ECO:0000313" key="2">
    <source>
        <dbReference type="Proteomes" id="UP000517523"/>
    </source>
</evidence>
<accession>A0A839TUQ7</accession>
<reference evidence="1 2" key="1">
    <citation type="submission" date="2020-08" db="EMBL/GenBank/DDBJ databases">
        <title>Genomic Encyclopedia of Type Strains, Phase III (KMG-III): the genomes of soil and plant-associated and newly described type strains.</title>
        <authorList>
            <person name="Whitman W."/>
        </authorList>
    </citation>
    <scope>NUCLEOTIDE SEQUENCE [LARGE SCALE GENOMIC DNA]</scope>
    <source>
        <strain evidence="1 2">CECT 5831</strain>
    </source>
</reference>